<dbReference type="Gene3D" id="2.40.240.10">
    <property type="entry name" value="Ribosomal Protein L25, Chain P"/>
    <property type="match status" value="1"/>
</dbReference>
<evidence type="ECO:0000256" key="5">
    <source>
        <dbReference type="HAMAP-Rule" id="MF_01334"/>
    </source>
</evidence>
<comment type="function">
    <text evidence="5">This is one of the proteins that binds to the 5S RNA in the ribosome where it forms part of the central protuberance.</text>
</comment>
<dbReference type="NCBIfam" id="TIGR00731">
    <property type="entry name" value="bL25_bact_ctc"/>
    <property type="match status" value="1"/>
</dbReference>
<name>A0A1W1H9B8_9BACT</name>
<feature type="domain" description="Large ribosomal subunit protein bL25 L25" evidence="7">
    <location>
        <begin position="6"/>
        <end position="96"/>
    </location>
</feature>
<comment type="similarity">
    <text evidence="5">Belongs to the bacterial ribosomal protein bL25 family. CTC subfamily.</text>
</comment>
<evidence type="ECO:0000259" key="7">
    <source>
        <dbReference type="Pfam" id="PF01386"/>
    </source>
</evidence>
<evidence type="ECO:0000256" key="3">
    <source>
        <dbReference type="ARBA" id="ARBA00022980"/>
    </source>
</evidence>
<evidence type="ECO:0000256" key="1">
    <source>
        <dbReference type="ARBA" id="ARBA00022730"/>
    </source>
</evidence>
<dbReference type="GO" id="GO:0003735">
    <property type="term" value="F:structural constituent of ribosome"/>
    <property type="evidence" value="ECO:0007669"/>
    <property type="project" value="InterPro"/>
</dbReference>
<dbReference type="HAMAP" id="MF_01334">
    <property type="entry name" value="Ribosomal_bL25_CTC"/>
    <property type="match status" value="1"/>
</dbReference>
<protein>
    <recommendedName>
        <fullName evidence="5">Large ribosomal subunit protein bL25</fullName>
    </recommendedName>
    <alternativeName>
        <fullName evidence="5">General stress protein CTC</fullName>
    </alternativeName>
</protein>
<dbReference type="GO" id="GO:0006412">
    <property type="term" value="P:translation"/>
    <property type="evidence" value="ECO:0007669"/>
    <property type="project" value="UniProtKB-UniRule"/>
</dbReference>
<evidence type="ECO:0000313" key="10">
    <source>
        <dbReference type="Proteomes" id="UP000191931"/>
    </source>
</evidence>
<dbReference type="Gene3D" id="2.170.120.20">
    <property type="entry name" value="Ribosomal protein L25, beta domain"/>
    <property type="match status" value="1"/>
</dbReference>
<feature type="compositionally biased region" description="Acidic residues" evidence="6">
    <location>
        <begin position="192"/>
        <end position="206"/>
    </location>
</feature>
<dbReference type="InterPro" id="IPR020057">
    <property type="entry name" value="Ribosomal_bL25_b-dom"/>
</dbReference>
<evidence type="ECO:0000256" key="6">
    <source>
        <dbReference type="SAM" id="MobiDB-lite"/>
    </source>
</evidence>
<dbReference type="Proteomes" id="UP000191931">
    <property type="component" value="Unassembled WGS sequence"/>
</dbReference>
<dbReference type="InterPro" id="IPR020930">
    <property type="entry name" value="Ribosomal_uL5_bac-type"/>
</dbReference>
<dbReference type="InterPro" id="IPR011035">
    <property type="entry name" value="Ribosomal_bL25/Gln-tRNA_synth"/>
</dbReference>
<gene>
    <name evidence="5 9" type="primary">rplY</name>
    <name evidence="5" type="synonym">ctc</name>
    <name evidence="9" type="ORF">MTBBW1_1670052</name>
</gene>
<feature type="region of interest" description="Disordered" evidence="6">
    <location>
        <begin position="185"/>
        <end position="206"/>
    </location>
</feature>
<dbReference type="InterPro" id="IPR020056">
    <property type="entry name" value="Rbsml_bL25/Gln-tRNA_synth_N"/>
</dbReference>
<evidence type="ECO:0000313" key="9">
    <source>
        <dbReference type="EMBL" id="SLM29036.1"/>
    </source>
</evidence>
<accession>A0A1W1H9B8</accession>
<dbReference type="Pfam" id="PF01386">
    <property type="entry name" value="Ribosomal_L25p"/>
    <property type="match status" value="1"/>
</dbReference>
<proteinExistence type="inferred from homology"/>
<evidence type="ECO:0000256" key="4">
    <source>
        <dbReference type="ARBA" id="ARBA00023274"/>
    </source>
</evidence>
<keyword evidence="3 5" id="KW-0689">Ribosomal protein</keyword>
<keyword evidence="4 5" id="KW-0687">Ribonucleoprotein</keyword>
<dbReference type="InterPro" id="IPR001021">
    <property type="entry name" value="Ribosomal_bL25_long"/>
</dbReference>
<dbReference type="RefSeq" id="WP_080805671.1">
    <property type="nucleotide sequence ID" value="NZ_LT828551.1"/>
</dbReference>
<dbReference type="GO" id="GO:0008097">
    <property type="term" value="F:5S rRNA binding"/>
    <property type="evidence" value="ECO:0007669"/>
    <property type="project" value="InterPro"/>
</dbReference>
<keyword evidence="2 5" id="KW-0694">RNA-binding</keyword>
<dbReference type="PANTHER" id="PTHR33284:SF1">
    <property type="entry name" value="RIBOSOMAL PROTEIN L25_GLN-TRNA SYNTHETASE, ANTI-CODON-BINDING DOMAIN-CONTAINING PROTEIN"/>
    <property type="match status" value="1"/>
</dbReference>
<dbReference type="GO" id="GO:0022625">
    <property type="term" value="C:cytosolic large ribosomal subunit"/>
    <property type="evidence" value="ECO:0007669"/>
    <property type="project" value="TreeGrafter"/>
</dbReference>
<dbReference type="AlphaFoldDB" id="A0A1W1H9B8"/>
<dbReference type="STRING" id="1246637.MTBBW1_1670052"/>
<reference evidence="9 10" key="1">
    <citation type="submission" date="2017-03" db="EMBL/GenBank/DDBJ databases">
        <authorList>
            <person name="Afonso C.L."/>
            <person name="Miller P.J."/>
            <person name="Scott M.A."/>
            <person name="Spackman E."/>
            <person name="Goraichik I."/>
            <person name="Dimitrov K.M."/>
            <person name="Suarez D.L."/>
            <person name="Swayne D.E."/>
        </authorList>
    </citation>
    <scope>NUCLEOTIDE SEQUENCE [LARGE SCALE GENOMIC DNA]</scope>
    <source>
        <strain evidence="9">PRJEB14757</strain>
    </source>
</reference>
<dbReference type="SUPFAM" id="SSF50715">
    <property type="entry name" value="Ribosomal protein L25-like"/>
    <property type="match status" value="1"/>
</dbReference>
<keyword evidence="1 5" id="KW-0699">rRNA-binding</keyword>
<evidence type="ECO:0000259" key="8">
    <source>
        <dbReference type="Pfam" id="PF14693"/>
    </source>
</evidence>
<dbReference type="PANTHER" id="PTHR33284">
    <property type="entry name" value="RIBOSOMAL PROTEIN L25/GLN-TRNA SYNTHETASE, ANTI-CODON-BINDING DOMAIN-CONTAINING PROTEIN"/>
    <property type="match status" value="1"/>
</dbReference>
<evidence type="ECO:0000256" key="2">
    <source>
        <dbReference type="ARBA" id="ARBA00022884"/>
    </source>
</evidence>
<organism evidence="9 10">
    <name type="scientific">Desulfamplus magnetovallimortis</name>
    <dbReference type="NCBI Taxonomy" id="1246637"/>
    <lineage>
        <taxon>Bacteria</taxon>
        <taxon>Pseudomonadati</taxon>
        <taxon>Thermodesulfobacteriota</taxon>
        <taxon>Desulfobacteria</taxon>
        <taxon>Desulfobacterales</taxon>
        <taxon>Desulfobacteraceae</taxon>
        <taxon>Desulfamplus</taxon>
    </lineage>
</organism>
<comment type="subunit">
    <text evidence="5">Part of the 50S ribosomal subunit; part of the 5S rRNA/L5/L18/L25 subcomplex. Contacts the 5S rRNA. Binds to the 5S rRNA independently of L5 and L18.</text>
</comment>
<dbReference type="EMBL" id="FWEV01000076">
    <property type="protein sequence ID" value="SLM29036.1"/>
    <property type="molecule type" value="Genomic_DNA"/>
</dbReference>
<dbReference type="InterPro" id="IPR037121">
    <property type="entry name" value="Ribosomal_bL25_C"/>
</dbReference>
<keyword evidence="10" id="KW-1185">Reference proteome</keyword>
<dbReference type="InterPro" id="IPR029751">
    <property type="entry name" value="Ribosomal_L25_dom"/>
</dbReference>
<dbReference type="OrthoDB" id="9786489at2"/>
<sequence>MELIDLKAEIRKGSGKIAARALRKNKSVPAVLYGSKIEPQSIAVNTYEFSELIRKNGSSGLFINLNIAGDTKPSRTVLLKEVQMDTFRLNYLHADFQEIDMDEKVSVMVPVEPVGASPGVKAGGLLQVIRRELELWCRPADTPESVSVDVSSLNVGDAVHVEDIDLGSDIEIPHEVNFTVITVVPPVTSGSDSDEEVEEEEEELEA</sequence>
<dbReference type="CDD" id="cd00495">
    <property type="entry name" value="Ribosomal_L25_TL5_CTC"/>
    <property type="match status" value="1"/>
</dbReference>
<dbReference type="Pfam" id="PF14693">
    <property type="entry name" value="Ribosomal_TL5_C"/>
    <property type="match status" value="1"/>
</dbReference>
<feature type="domain" description="Large ribosomal subunit protein bL25 beta" evidence="8">
    <location>
        <begin position="104"/>
        <end position="186"/>
    </location>
</feature>